<organism evidence="2 3">
    <name type="scientific">Candidatus Prevotella avicola</name>
    <dbReference type="NCBI Taxonomy" id="2838738"/>
    <lineage>
        <taxon>Bacteria</taxon>
        <taxon>Pseudomonadati</taxon>
        <taxon>Bacteroidota</taxon>
        <taxon>Bacteroidia</taxon>
        <taxon>Bacteroidales</taxon>
        <taxon>Prevotellaceae</taxon>
        <taxon>Prevotella</taxon>
    </lineage>
</organism>
<protein>
    <submittedName>
        <fullName evidence="2">DUF4230 domain-containing protein</fullName>
    </submittedName>
</protein>
<keyword evidence="1" id="KW-0732">Signal</keyword>
<name>A0A9D2FYD0_9BACT</name>
<dbReference type="EMBL" id="DXBE01000029">
    <property type="protein sequence ID" value="HIZ68956.1"/>
    <property type="molecule type" value="Genomic_DNA"/>
</dbReference>
<evidence type="ECO:0000256" key="1">
    <source>
        <dbReference type="SAM" id="SignalP"/>
    </source>
</evidence>
<proteinExistence type="predicted"/>
<sequence length="228" mass="25668">MRKATALLLALLALALASCGGGKQGEERQAVDTIPLMVTKVRQCSRLYTAEYQVRKIVTLDDRKRLEGTFMSQDFSLELPAGRRKVAIPIEATLKAYINFATFGEDNVRRRGNKLEIILPDPKVVLTSSKVDHEGIRQYVALTRSRFTDEELASLERQGRESILQSVTQMGILETARESAARTLAPLLAELGFQERDIKITFRKEFTQADLGTLLDKTSMEHANEYDY</sequence>
<evidence type="ECO:0000313" key="3">
    <source>
        <dbReference type="Proteomes" id="UP000824055"/>
    </source>
</evidence>
<dbReference type="Pfam" id="PF14014">
    <property type="entry name" value="DUF4230"/>
    <property type="match status" value="1"/>
</dbReference>
<dbReference type="AlphaFoldDB" id="A0A9D2FYD0"/>
<comment type="caution">
    <text evidence="2">The sequence shown here is derived from an EMBL/GenBank/DDBJ whole genome shotgun (WGS) entry which is preliminary data.</text>
</comment>
<accession>A0A9D2FYD0</accession>
<dbReference type="Proteomes" id="UP000824055">
    <property type="component" value="Unassembled WGS sequence"/>
</dbReference>
<reference evidence="2" key="2">
    <citation type="submission" date="2021-04" db="EMBL/GenBank/DDBJ databases">
        <authorList>
            <person name="Gilroy R."/>
        </authorList>
    </citation>
    <scope>NUCLEOTIDE SEQUENCE</scope>
    <source>
        <strain evidence="2">ChiHecec3B27-8219</strain>
    </source>
</reference>
<gene>
    <name evidence="2" type="ORF">H9966_03590</name>
</gene>
<evidence type="ECO:0000313" key="2">
    <source>
        <dbReference type="EMBL" id="HIZ68956.1"/>
    </source>
</evidence>
<feature type="chain" id="PRO_5039434523" evidence="1">
    <location>
        <begin position="21"/>
        <end position="228"/>
    </location>
</feature>
<dbReference type="InterPro" id="IPR025324">
    <property type="entry name" value="DUF4230"/>
</dbReference>
<feature type="signal peptide" evidence="1">
    <location>
        <begin position="1"/>
        <end position="20"/>
    </location>
</feature>
<dbReference type="PROSITE" id="PS51257">
    <property type="entry name" value="PROKAR_LIPOPROTEIN"/>
    <property type="match status" value="1"/>
</dbReference>
<reference evidence="2" key="1">
    <citation type="journal article" date="2021" name="PeerJ">
        <title>Extensive microbial diversity within the chicken gut microbiome revealed by metagenomics and culture.</title>
        <authorList>
            <person name="Gilroy R."/>
            <person name="Ravi A."/>
            <person name="Getino M."/>
            <person name="Pursley I."/>
            <person name="Horton D.L."/>
            <person name="Alikhan N.F."/>
            <person name="Baker D."/>
            <person name="Gharbi K."/>
            <person name="Hall N."/>
            <person name="Watson M."/>
            <person name="Adriaenssens E.M."/>
            <person name="Foster-Nyarko E."/>
            <person name="Jarju S."/>
            <person name="Secka A."/>
            <person name="Antonio M."/>
            <person name="Oren A."/>
            <person name="Chaudhuri R.R."/>
            <person name="La Ragione R."/>
            <person name="Hildebrand F."/>
            <person name="Pallen M.J."/>
        </authorList>
    </citation>
    <scope>NUCLEOTIDE SEQUENCE</scope>
    <source>
        <strain evidence="2">ChiHecec3B27-8219</strain>
    </source>
</reference>